<dbReference type="AlphaFoldDB" id="A0A927M842"/>
<dbReference type="GO" id="GO:0003677">
    <property type="term" value="F:DNA binding"/>
    <property type="evidence" value="ECO:0007669"/>
    <property type="project" value="InterPro"/>
</dbReference>
<evidence type="ECO:0000313" key="2">
    <source>
        <dbReference type="EMBL" id="MBE1489742.1"/>
    </source>
</evidence>
<dbReference type="InterPro" id="IPR002559">
    <property type="entry name" value="Transposase_11"/>
</dbReference>
<sequence length="121" mass="14262">MVTAANTHDSQLLLPMLDCVPAIRTPSGRRRWRPDKLHADKAYDTRDLRAEVRRRGIGVRIARKGIESSKRLGRHRWVVESCLSWLMRYRRLVRRYDRKGDHCEAFATIASTLICYRRLTK</sequence>
<dbReference type="GO" id="GO:0006313">
    <property type="term" value="P:DNA transposition"/>
    <property type="evidence" value="ECO:0007669"/>
    <property type="project" value="InterPro"/>
</dbReference>
<comment type="caution">
    <text evidence="2">The sequence shown here is derived from an EMBL/GenBank/DDBJ whole genome shotgun (WGS) entry which is preliminary data.</text>
</comment>
<dbReference type="PANTHER" id="PTHR30007:SF1">
    <property type="entry name" value="BLR1914 PROTEIN"/>
    <property type="match status" value="1"/>
</dbReference>
<dbReference type="Proteomes" id="UP000649753">
    <property type="component" value="Unassembled WGS sequence"/>
</dbReference>
<evidence type="ECO:0000313" key="3">
    <source>
        <dbReference type="Proteomes" id="UP000649753"/>
    </source>
</evidence>
<name>A0A927M842_9ACTN</name>
<accession>A0A927M842</accession>
<gene>
    <name evidence="2" type="ORF">H4W31_005380</name>
</gene>
<organism evidence="2 3">
    <name type="scientific">Plantactinospora soyae</name>
    <dbReference type="NCBI Taxonomy" id="1544732"/>
    <lineage>
        <taxon>Bacteria</taxon>
        <taxon>Bacillati</taxon>
        <taxon>Actinomycetota</taxon>
        <taxon>Actinomycetes</taxon>
        <taxon>Micromonosporales</taxon>
        <taxon>Micromonosporaceae</taxon>
        <taxon>Plantactinospora</taxon>
    </lineage>
</organism>
<dbReference type="Pfam" id="PF01609">
    <property type="entry name" value="DDE_Tnp_1"/>
    <property type="match status" value="1"/>
</dbReference>
<reference evidence="2" key="1">
    <citation type="submission" date="2020-10" db="EMBL/GenBank/DDBJ databases">
        <title>Sequencing the genomes of 1000 actinobacteria strains.</title>
        <authorList>
            <person name="Klenk H.-P."/>
        </authorList>
    </citation>
    <scope>NUCLEOTIDE SEQUENCE</scope>
    <source>
        <strain evidence="2">DSM 46832</strain>
    </source>
</reference>
<dbReference type="PANTHER" id="PTHR30007">
    <property type="entry name" value="PHP DOMAIN PROTEIN"/>
    <property type="match status" value="1"/>
</dbReference>
<keyword evidence="3" id="KW-1185">Reference proteome</keyword>
<feature type="domain" description="Transposase IS4-like" evidence="1">
    <location>
        <begin position="2"/>
        <end position="99"/>
    </location>
</feature>
<dbReference type="EMBL" id="JADBEB010000001">
    <property type="protein sequence ID" value="MBE1489742.1"/>
    <property type="molecule type" value="Genomic_DNA"/>
</dbReference>
<protein>
    <submittedName>
        <fullName evidence="2">Transposase</fullName>
    </submittedName>
</protein>
<evidence type="ECO:0000259" key="1">
    <source>
        <dbReference type="Pfam" id="PF01609"/>
    </source>
</evidence>
<proteinExistence type="predicted"/>
<dbReference type="GO" id="GO:0004803">
    <property type="term" value="F:transposase activity"/>
    <property type="evidence" value="ECO:0007669"/>
    <property type="project" value="InterPro"/>
</dbReference>